<dbReference type="Pfam" id="PF01523">
    <property type="entry name" value="PmbA_TldD_1st"/>
    <property type="match status" value="1"/>
</dbReference>
<dbReference type="eggNOG" id="COG0312">
    <property type="taxonomic scope" value="Bacteria"/>
</dbReference>
<proteinExistence type="inferred from homology"/>
<dbReference type="Gene3D" id="3.30.2290.10">
    <property type="entry name" value="PmbA/TldD superfamily"/>
    <property type="match status" value="1"/>
</dbReference>
<dbReference type="PANTHER" id="PTHR30624:SF4">
    <property type="entry name" value="METALLOPROTEASE TLDD"/>
    <property type="match status" value="1"/>
</dbReference>
<dbReference type="PIRSF" id="PIRSF004919">
    <property type="entry name" value="TldD"/>
    <property type="match status" value="1"/>
</dbReference>
<dbReference type="InterPro" id="IPR036059">
    <property type="entry name" value="TldD/PmbA_sf"/>
</dbReference>
<evidence type="ECO:0000259" key="7">
    <source>
        <dbReference type="Pfam" id="PF19290"/>
    </source>
</evidence>
<protein>
    <submittedName>
        <fullName evidence="8">Peptidase U62 modulator of DNA gyrase</fullName>
    </submittedName>
</protein>
<evidence type="ECO:0000259" key="5">
    <source>
        <dbReference type="Pfam" id="PF01523"/>
    </source>
</evidence>
<evidence type="ECO:0000313" key="8">
    <source>
        <dbReference type="EMBL" id="ADC89038.1"/>
    </source>
</evidence>
<dbReference type="RefSeq" id="WP_012991445.1">
    <property type="nucleotide sequence ID" value="NC_013894.1"/>
</dbReference>
<dbReference type="HOGENOM" id="CLU_026425_1_0_0"/>
<dbReference type="GO" id="GO:0006508">
    <property type="term" value="P:proteolysis"/>
    <property type="evidence" value="ECO:0007669"/>
    <property type="project" value="UniProtKB-KW"/>
</dbReference>
<dbReference type="InterPro" id="IPR025502">
    <property type="entry name" value="TldD"/>
</dbReference>
<reference evidence="9" key="1">
    <citation type="journal article" date="2010" name="Stand. Genomic Sci.">
        <title>Complete genome sequence of Thermocrinis albus type strain (HI 11/12T).</title>
        <authorList>
            <person name="Wirth R."/>
            <person name="Sikorski J."/>
            <person name="Brambilla E."/>
            <person name="Misra M."/>
            <person name="Lapidus A."/>
            <person name="Copeland A."/>
            <person name="Nolan M."/>
            <person name="Lucas S."/>
            <person name="Chen F."/>
            <person name="Tice H."/>
            <person name="Cheng J.F."/>
            <person name="Han C."/>
            <person name="Detter J.C."/>
            <person name="Tapia R."/>
            <person name="Bruce D."/>
            <person name="Goodwin L."/>
            <person name="Pitluck S."/>
            <person name="Pati A."/>
            <person name="Anderson I."/>
            <person name="Ivanova N."/>
            <person name="Mavromatis K."/>
            <person name="Mikhailova N."/>
            <person name="Chen A."/>
            <person name="Palaniappan K."/>
            <person name="Bilek Y."/>
            <person name="Hader T."/>
            <person name="Land M."/>
            <person name="Hauser L."/>
            <person name="Chang Y.J."/>
            <person name="Jeffries C.D."/>
            <person name="Tindall B.J."/>
            <person name="Rohde M."/>
            <person name="Goker M."/>
            <person name="Bristow J."/>
            <person name="Eisen J.A."/>
            <person name="Markowitz V."/>
            <person name="Hugenholtz P."/>
            <person name="Kyrpides N.C."/>
            <person name="Klenk H.P."/>
        </authorList>
    </citation>
    <scope>NUCLEOTIDE SEQUENCE [LARGE SCALE GENOMIC DNA]</scope>
    <source>
        <strain evidence="9">DSM 14484 / JCM 11386 / HI 11/12</strain>
    </source>
</reference>
<dbReference type="GO" id="GO:0005829">
    <property type="term" value="C:cytosol"/>
    <property type="evidence" value="ECO:0007669"/>
    <property type="project" value="TreeGrafter"/>
</dbReference>
<comment type="similarity">
    <text evidence="1">Belongs to the peptidase U62 family.</text>
</comment>
<name>D3SPF1_THEAH</name>
<keyword evidence="2" id="KW-0645">Protease</keyword>
<dbReference type="Proteomes" id="UP000002043">
    <property type="component" value="Chromosome"/>
</dbReference>
<dbReference type="STRING" id="638303.Thal_0403"/>
<sequence length="463" mass="50452">MDAKELLKEKAGYILSRLMGSGGQYGEIFYERSRICRMHLEDNRIQKIQWGIDEGVGLRLIKDGNTYYGYTTNITFENLMELAKLVSRGEDHGPIAIGKIYRKSFNPVLLDPDQLDLSYRKEILLRANDAARRLGGRIKQVTAVLMDKTRDIMVINTLGERAEDLQKRVVFFTEVVASDGQQLQRGYESLGGTKGFEIFEEKPPEMIAEIAARRALLLLEAKPAPAGSFTVVMSAQAGGTMIHEAVGHGLEADLVQKGLSVYAGKLGERVASPLVTVLDDATLEGLNGSFGVDDEGVPAQRKVLIENGYLVGFMYDRMTALKEGKSSTGNGRRQSYAHIPIVRMTNTFIQAGDTDPQDIIKDTKKGVLVVKMGGGEVNTVTGDFVFEVMEGYLIENGEITYPIKSATLIGNGPKALQDVDAVGRDLGWAIGTCGKDGQGVPVSDAQPTIRIRSLVVGGTEVIS</sequence>
<dbReference type="OrthoDB" id="9803213at2"/>
<organism evidence="8 9">
    <name type="scientific">Thermocrinis albus (strain DSM 14484 / JCM 11386 / HI 11/12)</name>
    <dbReference type="NCBI Taxonomy" id="638303"/>
    <lineage>
        <taxon>Bacteria</taxon>
        <taxon>Pseudomonadati</taxon>
        <taxon>Aquificota</taxon>
        <taxon>Aquificia</taxon>
        <taxon>Aquificales</taxon>
        <taxon>Aquificaceae</taxon>
        <taxon>Thermocrinis</taxon>
    </lineage>
</organism>
<evidence type="ECO:0000256" key="4">
    <source>
        <dbReference type="ARBA" id="ARBA00023049"/>
    </source>
</evidence>
<dbReference type="SMR" id="D3SPF1"/>
<dbReference type="FunFam" id="3.30.2290.10:FF:000003">
    <property type="entry name" value="Zinc-dependent protease, TldD/PmbA family"/>
    <property type="match status" value="1"/>
</dbReference>
<dbReference type="GO" id="GO:0008237">
    <property type="term" value="F:metallopeptidase activity"/>
    <property type="evidence" value="ECO:0007669"/>
    <property type="project" value="UniProtKB-KW"/>
</dbReference>
<dbReference type="InterPro" id="IPR045570">
    <property type="entry name" value="Metalloprtase-TldD/E_cen_dom"/>
</dbReference>
<dbReference type="AlphaFoldDB" id="D3SPF1"/>
<gene>
    <name evidence="8" type="ordered locus">Thal_0403</name>
</gene>
<dbReference type="Pfam" id="PF19290">
    <property type="entry name" value="PmbA_TldD_2nd"/>
    <property type="match status" value="1"/>
</dbReference>
<dbReference type="PANTHER" id="PTHR30624">
    <property type="entry name" value="UNCHARACTERIZED PROTEIN TLDD AND PMBA"/>
    <property type="match status" value="1"/>
</dbReference>
<dbReference type="InterPro" id="IPR051463">
    <property type="entry name" value="Peptidase_U62_metallo"/>
</dbReference>
<evidence type="ECO:0000256" key="2">
    <source>
        <dbReference type="ARBA" id="ARBA00022670"/>
    </source>
</evidence>
<dbReference type="SUPFAM" id="SSF111283">
    <property type="entry name" value="Putative modulator of DNA gyrase, PmbA/TldD"/>
    <property type="match status" value="1"/>
</dbReference>
<keyword evidence="9" id="KW-1185">Reference proteome</keyword>
<feature type="domain" description="Metalloprotease TldD/E N-terminal" evidence="5">
    <location>
        <begin position="27"/>
        <end position="84"/>
    </location>
</feature>
<feature type="domain" description="Metalloprotease TldD/E central" evidence="7">
    <location>
        <begin position="111"/>
        <end position="219"/>
    </location>
</feature>
<dbReference type="InterPro" id="IPR035068">
    <property type="entry name" value="TldD/PmbA_N"/>
</dbReference>
<accession>D3SPF1</accession>
<dbReference type="KEGG" id="tal:Thal_0403"/>
<evidence type="ECO:0000259" key="6">
    <source>
        <dbReference type="Pfam" id="PF19289"/>
    </source>
</evidence>
<dbReference type="InterPro" id="IPR002510">
    <property type="entry name" value="Metalloprtase-TldD/E_N"/>
</dbReference>
<dbReference type="EMBL" id="CP001931">
    <property type="protein sequence ID" value="ADC89038.1"/>
    <property type="molecule type" value="Genomic_DNA"/>
</dbReference>
<keyword evidence="3" id="KW-0378">Hydrolase</keyword>
<keyword evidence="4" id="KW-0482">Metalloprotease</keyword>
<evidence type="ECO:0000313" key="9">
    <source>
        <dbReference type="Proteomes" id="UP000002043"/>
    </source>
</evidence>
<dbReference type="InterPro" id="IPR045569">
    <property type="entry name" value="Metalloprtase-TldD/E_C"/>
</dbReference>
<evidence type="ECO:0000256" key="1">
    <source>
        <dbReference type="ARBA" id="ARBA00005836"/>
    </source>
</evidence>
<feature type="domain" description="Metalloprotease TldD/E C-terminal" evidence="6">
    <location>
        <begin position="227"/>
        <end position="458"/>
    </location>
</feature>
<evidence type="ECO:0000256" key="3">
    <source>
        <dbReference type="ARBA" id="ARBA00022801"/>
    </source>
</evidence>
<dbReference type="Pfam" id="PF19289">
    <property type="entry name" value="PmbA_TldD_3rd"/>
    <property type="match status" value="1"/>
</dbReference>